<evidence type="ECO:0000256" key="4">
    <source>
        <dbReference type="ARBA" id="ARBA00023204"/>
    </source>
</evidence>
<dbReference type="Gene3D" id="1.10.1670.40">
    <property type="match status" value="1"/>
</dbReference>
<dbReference type="Pfam" id="PF00730">
    <property type="entry name" value="HhH-GPD"/>
    <property type="match status" value="1"/>
</dbReference>
<keyword evidence="7" id="KW-1185">Reference proteome</keyword>
<dbReference type="PANTHER" id="PTHR43003:SF13">
    <property type="entry name" value="DNA-3-METHYLADENINE GLYCOSYLASE 2"/>
    <property type="match status" value="1"/>
</dbReference>
<keyword evidence="3" id="KW-0227">DNA damage</keyword>
<dbReference type="Proteomes" id="UP001595583">
    <property type="component" value="Unassembled WGS sequence"/>
</dbReference>
<gene>
    <name evidence="6" type="ORF">ACFOHJ_14055</name>
</gene>
<name>A0ABV7KDI1_9HYPH</name>
<accession>A0ABV7KDI1</accession>
<evidence type="ECO:0000259" key="5">
    <source>
        <dbReference type="SMART" id="SM00478"/>
    </source>
</evidence>
<dbReference type="Gene3D" id="1.10.340.30">
    <property type="entry name" value="Hypothetical protein, domain 2"/>
    <property type="match status" value="1"/>
</dbReference>
<keyword evidence="4" id="KW-0234">DNA repair</keyword>
<dbReference type="CDD" id="cd00056">
    <property type="entry name" value="ENDO3c"/>
    <property type="match status" value="1"/>
</dbReference>
<evidence type="ECO:0000256" key="2">
    <source>
        <dbReference type="ARBA" id="ARBA00012000"/>
    </source>
</evidence>
<dbReference type="InterPro" id="IPR003265">
    <property type="entry name" value="HhH-GPD_domain"/>
</dbReference>
<protein>
    <recommendedName>
        <fullName evidence="2">DNA-3-methyladenine glycosylase II</fullName>
        <ecNumber evidence="2">3.2.2.21</ecNumber>
    </recommendedName>
</protein>
<reference evidence="7" key="1">
    <citation type="journal article" date="2019" name="Int. J. Syst. Evol. Microbiol.">
        <title>The Global Catalogue of Microorganisms (GCM) 10K type strain sequencing project: providing services to taxonomists for standard genome sequencing and annotation.</title>
        <authorList>
            <consortium name="The Broad Institute Genomics Platform"/>
            <consortium name="The Broad Institute Genome Sequencing Center for Infectious Disease"/>
            <person name="Wu L."/>
            <person name="Ma J."/>
        </authorList>
    </citation>
    <scope>NUCLEOTIDE SEQUENCE [LARGE SCALE GENOMIC DNA]</scope>
    <source>
        <strain evidence="7">KCTC 52165</strain>
    </source>
</reference>
<comment type="caution">
    <text evidence="6">The sequence shown here is derived from an EMBL/GenBank/DDBJ whole genome shotgun (WGS) entry which is preliminary data.</text>
</comment>
<dbReference type="SMART" id="SM00478">
    <property type="entry name" value="ENDO3c"/>
    <property type="match status" value="1"/>
</dbReference>
<proteinExistence type="predicted"/>
<evidence type="ECO:0000256" key="3">
    <source>
        <dbReference type="ARBA" id="ARBA00022763"/>
    </source>
</evidence>
<feature type="domain" description="HhH-GPD" evidence="5">
    <location>
        <begin position="51"/>
        <end position="202"/>
    </location>
</feature>
<dbReference type="InterPro" id="IPR011257">
    <property type="entry name" value="DNA_glycosylase"/>
</dbReference>
<dbReference type="EMBL" id="JBHRTK010000012">
    <property type="protein sequence ID" value="MFC3207347.1"/>
    <property type="molecule type" value="Genomic_DNA"/>
</dbReference>
<comment type="catalytic activity">
    <reaction evidence="1">
        <text>Hydrolysis of alkylated DNA, releasing 3-methyladenine, 3-methylguanine, 7-methylguanine and 7-methyladenine.</text>
        <dbReference type="EC" id="3.2.2.21"/>
    </reaction>
</comment>
<evidence type="ECO:0000313" key="7">
    <source>
        <dbReference type="Proteomes" id="UP001595583"/>
    </source>
</evidence>
<evidence type="ECO:0000313" key="6">
    <source>
        <dbReference type="EMBL" id="MFC3207347.1"/>
    </source>
</evidence>
<organism evidence="6 7">
    <name type="scientific">Aquamicrobium soli</name>
    <dbReference type="NCBI Taxonomy" id="1811518"/>
    <lineage>
        <taxon>Bacteria</taxon>
        <taxon>Pseudomonadati</taxon>
        <taxon>Pseudomonadota</taxon>
        <taxon>Alphaproteobacteria</taxon>
        <taxon>Hyphomicrobiales</taxon>
        <taxon>Phyllobacteriaceae</taxon>
        <taxon>Aquamicrobium</taxon>
    </lineage>
</organism>
<evidence type="ECO:0000256" key="1">
    <source>
        <dbReference type="ARBA" id="ARBA00000086"/>
    </source>
</evidence>
<dbReference type="PANTHER" id="PTHR43003">
    <property type="entry name" value="DNA-3-METHYLADENINE GLYCOSYLASE"/>
    <property type="match status" value="1"/>
</dbReference>
<dbReference type="RefSeq" id="WP_378221445.1">
    <property type="nucleotide sequence ID" value="NZ_JBHRTK010000012.1"/>
</dbReference>
<dbReference type="InterPro" id="IPR051912">
    <property type="entry name" value="Alkylbase_DNA_Glycosylase/TA"/>
</dbReference>
<dbReference type="EC" id="3.2.2.21" evidence="2"/>
<dbReference type="SUPFAM" id="SSF48150">
    <property type="entry name" value="DNA-glycosylase"/>
    <property type="match status" value="1"/>
</dbReference>
<sequence length="213" mass="22899">MQRIVTLEDVGRGLEELSVIDPRLARVREMAGEVPLRLSEPGFRSLASIIVAQQVSRASADAIFGRLERLVDPLTPQAILAAGETVFRDAGLSRPKQRGLLAVAQAVADGLDLDRLCVLDAGEAMTLMTAVSGIGPWTAEVYLLFAAGHPDIFPARDVALQTAVGHALGIEPRPAEKALAAIAESWSPWRGVAARLFWAYYRELKGREAVPPA</sequence>